<organism evidence="1">
    <name type="scientific">marine sediment metagenome</name>
    <dbReference type="NCBI Taxonomy" id="412755"/>
    <lineage>
        <taxon>unclassified sequences</taxon>
        <taxon>metagenomes</taxon>
        <taxon>ecological metagenomes</taxon>
    </lineage>
</organism>
<evidence type="ECO:0000313" key="1">
    <source>
        <dbReference type="EMBL" id="KKN44437.1"/>
    </source>
</evidence>
<dbReference type="AlphaFoldDB" id="A0A0F9R581"/>
<reference evidence="1" key="1">
    <citation type="journal article" date="2015" name="Nature">
        <title>Complex archaea that bridge the gap between prokaryotes and eukaryotes.</title>
        <authorList>
            <person name="Spang A."/>
            <person name="Saw J.H."/>
            <person name="Jorgensen S.L."/>
            <person name="Zaremba-Niedzwiedzka K."/>
            <person name="Martijn J."/>
            <person name="Lind A.E."/>
            <person name="van Eijk R."/>
            <person name="Schleper C."/>
            <person name="Guy L."/>
            <person name="Ettema T.J."/>
        </authorList>
    </citation>
    <scope>NUCLEOTIDE SEQUENCE</scope>
</reference>
<gene>
    <name evidence="1" type="ORF">LCGC14_0693180</name>
</gene>
<accession>A0A0F9R581</accession>
<protein>
    <submittedName>
        <fullName evidence="1">Uncharacterized protein</fullName>
    </submittedName>
</protein>
<comment type="caution">
    <text evidence="1">The sequence shown here is derived from an EMBL/GenBank/DDBJ whole genome shotgun (WGS) entry which is preliminary data.</text>
</comment>
<name>A0A0F9R581_9ZZZZ</name>
<proteinExistence type="predicted"/>
<dbReference type="EMBL" id="LAZR01001452">
    <property type="protein sequence ID" value="KKN44437.1"/>
    <property type="molecule type" value="Genomic_DNA"/>
</dbReference>
<sequence>MAAEQSPEERVLSEMDGMLRAIDLLNAEFTRRVQGDQFAWRGRMVGHFRRLAEIYQAEGWEKAEEWLARGRDA</sequence>